<dbReference type="PROSITE" id="PS50075">
    <property type="entry name" value="CARRIER"/>
    <property type="match status" value="1"/>
</dbReference>
<dbReference type="SUPFAM" id="SSF51735">
    <property type="entry name" value="NAD(P)-binding Rossmann-fold domains"/>
    <property type="match status" value="1"/>
</dbReference>
<dbReference type="Pfam" id="PF23297">
    <property type="entry name" value="ACP_SdgA_C"/>
    <property type="match status" value="1"/>
</dbReference>
<dbReference type="PROSITE" id="PS00012">
    <property type="entry name" value="PHOSPHOPANTETHEINE"/>
    <property type="match status" value="1"/>
</dbReference>
<dbReference type="PANTHER" id="PTHR43775:SF13">
    <property type="entry name" value="POLYKETIDE SYNTHASE 1"/>
    <property type="match status" value="1"/>
</dbReference>
<dbReference type="GO" id="GO:0044550">
    <property type="term" value="P:secondary metabolite biosynthetic process"/>
    <property type="evidence" value="ECO:0007669"/>
    <property type="project" value="TreeGrafter"/>
</dbReference>
<keyword evidence="1" id="KW-0596">Phosphopantetheine</keyword>
<evidence type="ECO:0000256" key="2">
    <source>
        <dbReference type="ARBA" id="ARBA00022553"/>
    </source>
</evidence>
<dbReference type="PANTHER" id="PTHR43775">
    <property type="entry name" value="FATTY ACID SYNTHASE"/>
    <property type="match status" value="1"/>
</dbReference>
<reference evidence="4" key="2">
    <citation type="journal article" date="2023" name="IMA Fungus">
        <title>Comparative genomic study of the Penicillium genus elucidates a diverse pangenome and 15 lateral gene transfer events.</title>
        <authorList>
            <person name="Petersen C."/>
            <person name="Sorensen T."/>
            <person name="Nielsen M.R."/>
            <person name="Sondergaard T.E."/>
            <person name="Sorensen J.L."/>
            <person name="Fitzpatrick D.A."/>
            <person name="Frisvad J.C."/>
            <person name="Nielsen K.L."/>
        </authorList>
    </citation>
    <scope>NUCLEOTIDE SEQUENCE</scope>
    <source>
        <strain evidence="4">IBT 17660</strain>
    </source>
</reference>
<sequence>MSSKGAKNIVLVSRRAAIDDKVRALIDTLTPLGVRIVVKACDVTSQESVEALVNEEMKDLPPIRGVIHGAMVLRHALRKHVSRRLHSRSTQQDFFIVLSSVAGIIGNRGQAAYSAPNAFLDGFIEYRKSLGLPGTSIDLAAVSDVGYLASTDSQRRQEVMKNIGGQTIDETEVLALIAATLTGDLDQSCSGHCITGLRLDSLENNFWALDARFSVLYQAAKGTLGSSSQHDGPSLPLHVALSAASSKEEALRVCYEALAAKLAQVLVLSLEDMDPSIPVVSLGLDSLVAIEIRNWIAREANANVQVLELLSGGSLMALAEIILSKSQAYTRAE</sequence>
<dbReference type="SMART" id="SM00822">
    <property type="entry name" value="PKS_KR"/>
    <property type="match status" value="1"/>
</dbReference>
<organism evidence="4 5">
    <name type="scientific">Penicillium desertorum</name>
    <dbReference type="NCBI Taxonomy" id="1303715"/>
    <lineage>
        <taxon>Eukaryota</taxon>
        <taxon>Fungi</taxon>
        <taxon>Dikarya</taxon>
        <taxon>Ascomycota</taxon>
        <taxon>Pezizomycotina</taxon>
        <taxon>Eurotiomycetes</taxon>
        <taxon>Eurotiomycetidae</taxon>
        <taxon>Eurotiales</taxon>
        <taxon>Aspergillaceae</taxon>
        <taxon>Penicillium</taxon>
    </lineage>
</organism>
<dbReference type="InterPro" id="IPR036291">
    <property type="entry name" value="NAD(P)-bd_dom_sf"/>
</dbReference>
<dbReference type="InterPro" id="IPR057326">
    <property type="entry name" value="KR_dom"/>
</dbReference>
<dbReference type="Gene3D" id="1.10.1200.10">
    <property type="entry name" value="ACP-like"/>
    <property type="match status" value="1"/>
</dbReference>
<dbReference type="EMBL" id="JAPWDO010000003">
    <property type="protein sequence ID" value="KAJ5479394.1"/>
    <property type="molecule type" value="Genomic_DNA"/>
</dbReference>
<comment type="caution">
    <text evidence="4">The sequence shown here is derived from an EMBL/GenBank/DDBJ whole genome shotgun (WGS) entry which is preliminary data.</text>
</comment>
<gene>
    <name evidence="4" type="ORF">N7530_004903</name>
</gene>
<dbReference type="Gene3D" id="3.40.50.720">
    <property type="entry name" value="NAD(P)-binding Rossmann-like Domain"/>
    <property type="match status" value="1"/>
</dbReference>
<dbReference type="InterPro" id="IPR006162">
    <property type="entry name" value="Ppantetheine_attach_site"/>
</dbReference>
<dbReference type="InterPro" id="IPR050091">
    <property type="entry name" value="PKS_NRPS_Biosynth_Enz"/>
</dbReference>
<dbReference type="SMART" id="SM00823">
    <property type="entry name" value="PKS_PP"/>
    <property type="match status" value="1"/>
</dbReference>
<dbReference type="Proteomes" id="UP001147760">
    <property type="component" value="Unassembled WGS sequence"/>
</dbReference>
<proteinExistence type="predicted"/>
<evidence type="ECO:0000313" key="4">
    <source>
        <dbReference type="EMBL" id="KAJ5479394.1"/>
    </source>
</evidence>
<keyword evidence="2" id="KW-0597">Phosphoprotein</keyword>
<reference evidence="4" key="1">
    <citation type="submission" date="2022-12" db="EMBL/GenBank/DDBJ databases">
        <authorList>
            <person name="Petersen C."/>
        </authorList>
    </citation>
    <scope>NUCLEOTIDE SEQUENCE</scope>
    <source>
        <strain evidence="4">IBT 17660</strain>
    </source>
</reference>
<dbReference type="GO" id="GO:0031177">
    <property type="term" value="F:phosphopantetheine binding"/>
    <property type="evidence" value="ECO:0007669"/>
    <property type="project" value="InterPro"/>
</dbReference>
<dbReference type="OrthoDB" id="329835at2759"/>
<dbReference type="InterPro" id="IPR036736">
    <property type="entry name" value="ACP-like_sf"/>
</dbReference>
<dbReference type="InterPro" id="IPR013968">
    <property type="entry name" value="PKS_KR"/>
</dbReference>
<dbReference type="InterPro" id="IPR009081">
    <property type="entry name" value="PP-bd_ACP"/>
</dbReference>
<name>A0A9W9WZ01_9EURO</name>
<evidence type="ECO:0000313" key="5">
    <source>
        <dbReference type="Proteomes" id="UP001147760"/>
    </source>
</evidence>
<dbReference type="Pfam" id="PF08659">
    <property type="entry name" value="KR"/>
    <property type="match status" value="1"/>
</dbReference>
<accession>A0A9W9WZ01</accession>
<dbReference type="InterPro" id="IPR020806">
    <property type="entry name" value="PKS_PP-bd"/>
</dbReference>
<keyword evidence="5" id="KW-1185">Reference proteome</keyword>
<dbReference type="GO" id="GO:0006633">
    <property type="term" value="P:fatty acid biosynthetic process"/>
    <property type="evidence" value="ECO:0007669"/>
    <property type="project" value="TreeGrafter"/>
</dbReference>
<dbReference type="SUPFAM" id="SSF47336">
    <property type="entry name" value="ACP-like"/>
    <property type="match status" value="1"/>
</dbReference>
<evidence type="ECO:0000256" key="1">
    <source>
        <dbReference type="ARBA" id="ARBA00022450"/>
    </source>
</evidence>
<protein>
    <recommendedName>
        <fullName evidence="3">Carrier domain-containing protein</fullName>
    </recommendedName>
</protein>
<feature type="domain" description="Carrier" evidence="3">
    <location>
        <begin position="249"/>
        <end position="326"/>
    </location>
</feature>
<dbReference type="AlphaFoldDB" id="A0A9W9WZ01"/>
<dbReference type="GO" id="GO:0004312">
    <property type="term" value="F:fatty acid synthase activity"/>
    <property type="evidence" value="ECO:0007669"/>
    <property type="project" value="TreeGrafter"/>
</dbReference>
<evidence type="ECO:0000259" key="3">
    <source>
        <dbReference type="PROSITE" id="PS50075"/>
    </source>
</evidence>